<dbReference type="AlphaFoldDB" id="T1I742"/>
<evidence type="ECO:0000313" key="2">
    <source>
        <dbReference type="Proteomes" id="UP000015103"/>
    </source>
</evidence>
<dbReference type="VEuPathDB" id="VectorBase:RPRC012114"/>
<keyword evidence="2" id="KW-1185">Reference proteome</keyword>
<dbReference type="Gene3D" id="3.30.60.30">
    <property type="match status" value="1"/>
</dbReference>
<accession>T1I742</accession>
<evidence type="ECO:0008006" key="3">
    <source>
        <dbReference type="Google" id="ProtNLM"/>
    </source>
</evidence>
<sequence>MANRKYFLLIAVLGLILMTQLIRASEESQDEDDDDDDEECFKILAPLCAKRQGEYRTFNNECEFKAENKQAKPPYKFVDDVPCESDPIIMD</sequence>
<evidence type="ECO:0000313" key="1">
    <source>
        <dbReference type="EnsemblMetazoa" id="RPRC012114-PA"/>
    </source>
</evidence>
<protein>
    <recommendedName>
        <fullName evidence="3">Kazal-like domain-containing protein</fullName>
    </recommendedName>
</protein>
<dbReference type="InParanoid" id="T1I742"/>
<dbReference type="EMBL" id="ACPB03003985">
    <property type="status" value="NOT_ANNOTATED_CDS"/>
    <property type="molecule type" value="Genomic_DNA"/>
</dbReference>
<reference evidence="1" key="1">
    <citation type="submission" date="2015-05" db="UniProtKB">
        <authorList>
            <consortium name="EnsemblMetazoa"/>
        </authorList>
    </citation>
    <scope>IDENTIFICATION</scope>
</reference>
<dbReference type="Proteomes" id="UP000015103">
    <property type="component" value="Unassembled WGS sequence"/>
</dbReference>
<proteinExistence type="predicted"/>
<dbReference type="EnsemblMetazoa" id="RPRC012114-RA">
    <property type="protein sequence ID" value="RPRC012114-PA"/>
    <property type="gene ID" value="RPRC012114"/>
</dbReference>
<name>T1I742_RHOPR</name>
<organism evidence="1 2">
    <name type="scientific">Rhodnius prolixus</name>
    <name type="common">Triatomid bug</name>
    <dbReference type="NCBI Taxonomy" id="13249"/>
    <lineage>
        <taxon>Eukaryota</taxon>
        <taxon>Metazoa</taxon>
        <taxon>Ecdysozoa</taxon>
        <taxon>Arthropoda</taxon>
        <taxon>Hexapoda</taxon>
        <taxon>Insecta</taxon>
        <taxon>Pterygota</taxon>
        <taxon>Neoptera</taxon>
        <taxon>Paraneoptera</taxon>
        <taxon>Hemiptera</taxon>
        <taxon>Heteroptera</taxon>
        <taxon>Panheteroptera</taxon>
        <taxon>Cimicomorpha</taxon>
        <taxon>Reduviidae</taxon>
        <taxon>Triatominae</taxon>
        <taxon>Rhodnius</taxon>
    </lineage>
</organism>
<dbReference type="HOGENOM" id="CLU_2429812_0_0_1"/>